<keyword evidence="14" id="KW-0812">Transmembrane</keyword>
<dbReference type="InterPro" id="IPR025997">
    <property type="entry name" value="SBP_2_dom"/>
</dbReference>
<comment type="caution">
    <text evidence="18">The sequence shown here is derived from an EMBL/GenBank/DDBJ whole genome shotgun (WGS) entry which is preliminary data.</text>
</comment>
<dbReference type="SUPFAM" id="SSF55874">
    <property type="entry name" value="ATPase domain of HSP90 chaperone/DNA topoisomerase II/histidine kinase"/>
    <property type="match status" value="1"/>
</dbReference>
<dbReference type="Pfam" id="PF00512">
    <property type="entry name" value="HisKA"/>
    <property type="match status" value="1"/>
</dbReference>
<dbReference type="SMART" id="SM00388">
    <property type="entry name" value="HisKA"/>
    <property type="match status" value="1"/>
</dbReference>
<dbReference type="InterPro" id="IPR003594">
    <property type="entry name" value="HATPase_dom"/>
</dbReference>
<dbReference type="InterPro" id="IPR005467">
    <property type="entry name" value="His_kinase_dom"/>
</dbReference>
<dbReference type="InterPro" id="IPR028082">
    <property type="entry name" value="Peripla_BP_I"/>
</dbReference>
<feature type="transmembrane region" description="Helical" evidence="14">
    <location>
        <begin position="339"/>
        <end position="360"/>
    </location>
</feature>
<evidence type="ECO:0000256" key="14">
    <source>
        <dbReference type="SAM" id="Phobius"/>
    </source>
</evidence>
<dbReference type="EMBL" id="PYFT01000001">
    <property type="protein sequence ID" value="PSR52819.1"/>
    <property type="molecule type" value="Genomic_DNA"/>
</dbReference>
<proteinExistence type="predicted"/>
<sequence>MSSRNQYVLLLLLFCLLTGCKEQEEPKFTIGFSQCTGDDAWRRDMLRGMQRELAFHPEVTFLYRDAKGNSSKQVDQIKELISTGIDLLIVSPNEAEPITPVVEQAYQQGLPVVVVDRKTASSFYTAYVGGNNYEVGKTAGQYIGALLKGKGKVVEVTGLPTSSPARDRHNGFLEAIHKYPGIHLIQTISGDWEKKIAKQKLTALFDSIKGADLVFAQNEVMALGTYEVWKEKDLTPRVKIVGVDGLAGPFGDIQMVNDQLIDATLLYPTGGEEAIRVAMQILQNKPFTKENILNTAVIDSSNARMIKMQTDKILSQQEDIERQQQRNDDQLKVYKNQQIILYVLSGLFIISIGLGSLALYSLKENQSINKELKAKNEEIVGQRNKIQEMAEEAQAATESKFRFFTNISHEFRTPLTLILGPIDGLLHGKSDHLFVKQNLKLIQKNARRLLWLVNQLMDFRKLEGGRMHVQASENDLIAFMKELMLSFEPMAKKRNMEFKLITPLPHLPVWFDANMLDKVFFNLLSNAFKFTNDFGRIHILITADLENNKVQIKVKDSGIGMSEVEADRAFEMFYQANTTSAKGTGLGLPLSKEFIDLHHGEMEVSSEPQQGTTFTVSLLLGHKHLTDAEKVPDKIKVNELANKAQLEDASPVWALKESPESKSKRILLIEDHPDLRHFLQYTLQDTYQILPASAGQPGLETAYENIPDLIICDRMLPDLDGLKVVTALKSDIRTSHIPVIILTAQSELEQQIEGMQVGAELYLTKPFSTQVLKESIRSILTNRQLVKDYFTHNEASIVPLLSNPAISKLDQKFLADFKKIIDAKLSDTNLSVDYLSREIGLSRVQLYRKIKALLGGNVNDYIQTVRLNKSCELLQVSTASIADVACQVGFSSATYFSTAFKAKFGISPTDYKNHKGSLKTEVV</sequence>
<dbReference type="FunFam" id="1.10.287.130:FF:000034">
    <property type="entry name" value="Two-component system sensor histidine kinase/response regulator"/>
    <property type="match status" value="1"/>
</dbReference>
<dbReference type="GO" id="GO:0005524">
    <property type="term" value="F:ATP binding"/>
    <property type="evidence" value="ECO:0007669"/>
    <property type="project" value="UniProtKB-KW"/>
</dbReference>
<dbReference type="CDD" id="cd06308">
    <property type="entry name" value="PBP1_sensor_kinase-like"/>
    <property type="match status" value="1"/>
</dbReference>
<dbReference type="PANTHER" id="PTHR43547:SF2">
    <property type="entry name" value="HYBRID SIGNAL TRANSDUCTION HISTIDINE KINASE C"/>
    <property type="match status" value="1"/>
</dbReference>
<dbReference type="SMART" id="SM00387">
    <property type="entry name" value="HATPase_c"/>
    <property type="match status" value="1"/>
</dbReference>
<keyword evidence="6" id="KW-0418">Kinase</keyword>
<evidence type="ECO:0000256" key="9">
    <source>
        <dbReference type="ARBA" id="ARBA00023015"/>
    </source>
</evidence>
<keyword evidence="10" id="KW-0238">DNA-binding</keyword>
<dbReference type="Gene3D" id="3.40.50.2300">
    <property type="match status" value="3"/>
</dbReference>
<keyword evidence="5" id="KW-0547">Nucleotide-binding</keyword>
<dbReference type="PROSITE" id="PS51257">
    <property type="entry name" value="PROKAR_LIPOPROTEIN"/>
    <property type="match status" value="1"/>
</dbReference>
<dbReference type="RefSeq" id="WP_106926821.1">
    <property type="nucleotide sequence ID" value="NZ_PYFT01000001.1"/>
</dbReference>
<evidence type="ECO:0000313" key="18">
    <source>
        <dbReference type="EMBL" id="PSR52819.1"/>
    </source>
</evidence>
<dbReference type="SUPFAM" id="SSF52172">
    <property type="entry name" value="CheY-like"/>
    <property type="match status" value="1"/>
</dbReference>
<evidence type="ECO:0000256" key="8">
    <source>
        <dbReference type="ARBA" id="ARBA00023012"/>
    </source>
</evidence>
<dbReference type="PANTHER" id="PTHR43547">
    <property type="entry name" value="TWO-COMPONENT HISTIDINE KINASE"/>
    <property type="match status" value="1"/>
</dbReference>
<protein>
    <recommendedName>
        <fullName evidence="2">histidine kinase</fullName>
        <ecNumber evidence="2">2.7.13.3</ecNumber>
    </recommendedName>
</protein>
<dbReference type="OrthoDB" id="9797097at2"/>
<dbReference type="Gene3D" id="3.30.565.10">
    <property type="entry name" value="Histidine kinase-like ATPase, C-terminal domain"/>
    <property type="match status" value="1"/>
</dbReference>
<dbReference type="PROSITE" id="PS01124">
    <property type="entry name" value="HTH_ARAC_FAMILY_2"/>
    <property type="match status" value="1"/>
</dbReference>
<dbReference type="InterPro" id="IPR036097">
    <property type="entry name" value="HisK_dim/P_sf"/>
</dbReference>
<dbReference type="Gene3D" id="1.10.287.130">
    <property type="match status" value="1"/>
</dbReference>
<dbReference type="GO" id="GO:0003700">
    <property type="term" value="F:DNA-binding transcription factor activity"/>
    <property type="evidence" value="ECO:0007669"/>
    <property type="project" value="InterPro"/>
</dbReference>
<evidence type="ECO:0000259" key="15">
    <source>
        <dbReference type="PROSITE" id="PS01124"/>
    </source>
</evidence>
<dbReference type="PRINTS" id="PR00344">
    <property type="entry name" value="BCTRLSENSOR"/>
</dbReference>
<evidence type="ECO:0000256" key="12">
    <source>
        <dbReference type="PROSITE-ProRule" id="PRU00169"/>
    </source>
</evidence>
<evidence type="ECO:0000256" key="6">
    <source>
        <dbReference type="ARBA" id="ARBA00022777"/>
    </source>
</evidence>
<dbReference type="Pfam" id="PF12833">
    <property type="entry name" value="HTH_18"/>
    <property type="match status" value="1"/>
</dbReference>
<dbReference type="Gene3D" id="1.10.10.60">
    <property type="entry name" value="Homeodomain-like"/>
    <property type="match status" value="1"/>
</dbReference>
<evidence type="ECO:0000313" key="19">
    <source>
        <dbReference type="Proteomes" id="UP000240357"/>
    </source>
</evidence>
<keyword evidence="3 12" id="KW-0597">Phosphoprotein</keyword>
<dbReference type="GO" id="GO:0000155">
    <property type="term" value="F:phosphorelay sensor kinase activity"/>
    <property type="evidence" value="ECO:0007669"/>
    <property type="project" value="InterPro"/>
</dbReference>
<dbReference type="SUPFAM" id="SSF47384">
    <property type="entry name" value="Homodimeric domain of signal transducing histidine kinase"/>
    <property type="match status" value="1"/>
</dbReference>
<evidence type="ECO:0000256" key="1">
    <source>
        <dbReference type="ARBA" id="ARBA00000085"/>
    </source>
</evidence>
<evidence type="ECO:0000256" key="3">
    <source>
        <dbReference type="ARBA" id="ARBA00022553"/>
    </source>
</evidence>
<organism evidence="18 19">
    <name type="scientific">Adhaeribacter arboris</name>
    <dbReference type="NCBI Taxonomy" id="2072846"/>
    <lineage>
        <taxon>Bacteria</taxon>
        <taxon>Pseudomonadati</taxon>
        <taxon>Bacteroidota</taxon>
        <taxon>Cytophagia</taxon>
        <taxon>Cytophagales</taxon>
        <taxon>Hymenobacteraceae</taxon>
        <taxon>Adhaeribacter</taxon>
    </lineage>
</organism>
<dbReference type="SUPFAM" id="SSF46689">
    <property type="entry name" value="Homeodomain-like"/>
    <property type="match status" value="1"/>
</dbReference>
<dbReference type="Gene3D" id="6.10.250.850">
    <property type="match status" value="1"/>
</dbReference>
<evidence type="ECO:0000256" key="13">
    <source>
        <dbReference type="SAM" id="Coils"/>
    </source>
</evidence>
<keyword evidence="4" id="KW-0808">Transferase</keyword>
<evidence type="ECO:0000256" key="2">
    <source>
        <dbReference type="ARBA" id="ARBA00012438"/>
    </source>
</evidence>
<evidence type="ECO:0000256" key="5">
    <source>
        <dbReference type="ARBA" id="ARBA00022741"/>
    </source>
</evidence>
<feature type="domain" description="HTH araC/xylS-type" evidence="15">
    <location>
        <begin position="815"/>
        <end position="914"/>
    </location>
</feature>
<accession>A0A2T2YBE3</accession>
<dbReference type="SMART" id="SM00342">
    <property type="entry name" value="HTH_ARAC"/>
    <property type="match status" value="1"/>
</dbReference>
<dbReference type="InterPro" id="IPR018062">
    <property type="entry name" value="HTH_AraC-typ_CS"/>
</dbReference>
<dbReference type="InterPro" id="IPR036890">
    <property type="entry name" value="HATPase_C_sf"/>
</dbReference>
<feature type="modified residue" description="4-aspartylphosphate" evidence="12">
    <location>
        <position position="713"/>
    </location>
</feature>
<evidence type="ECO:0000259" key="17">
    <source>
        <dbReference type="PROSITE" id="PS50110"/>
    </source>
</evidence>
<dbReference type="Proteomes" id="UP000240357">
    <property type="component" value="Unassembled WGS sequence"/>
</dbReference>
<dbReference type="InterPro" id="IPR004358">
    <property type="entry name" value="Sig_transdc_His_kin-like_C"/>
</dbReference>
<feature type="domain" description="Response regulatory" evidence="17">
    <location>
        <begin position="665"/>
        <end position="780"/>
    </location>
</feature>
<keyword evidence="11" id="KW-0804">Transcription</keyword>
<keyword evidence="13" id="KW-0175">Coiled coil</keyword>
<keyword evidence="7" id="KW-0067">ATP-binding</keyword>
<dbReference type="SUPFAM" id="SSF53822">
    <property type="entry name" value="Periplasmic binding protein-like I"/>
    <property type="match status" value="1"/>
</dbReference>
<evidence type="ECO:0000259" key="16">
    <source>
        <dbReference type="PROSITE" id="PS50109"/>
    </source>
</evidence>
<name>A0A2T2YBE3_9BACT</name>
<keyword evidence="14" id="KW-1133">Transmembrane helix</keyword>
<reference evidence="18 19" key="1">
    <citation type="submission" date="2018-03" db="EMBL/GenBank/DDBJ databases">
        <title>Adhaeribacter sp. HMF7605 Genome sequencing and assembly.</title>
        <authorList>
            <person name="Kang H."/>
            <person name="Kang J."/>
            <person name="Cha I."/>
            <person name="Kim H."/>
            <person name="Joh K."/>
        </authorList>
    </citation>
    <scope>NUCLEOTIDE SEQUENCE [LARGE SCALE GENOMIC DNA]</scope>
    <source>
        <strain evidence="18 19">HMF7605</strain>
    </source>
</reference>
<dbReference type="PROSITE" id="PS50109">
    <property type="entry name" value="HIS_KIN"/>
    <property type="match status" value="1"/>
</dbReference>
<dbReference type="PROSITE" id="PS00041">
    <property type="entry name" value="HTH_ARAC_FAMILY_1"/>
    <property type="match status" value="1"/>
</dbReference>
<dbReference type="InterPro" id="IPR009057">
    <property type="entry name" value="Homeodomain-like_sf"/>
</dbReference>
<dbReference type="Pfam" id="PF02518">
    <property type="entry name" value="HATPase_c"/>
    <property type="match status" value="1"/>
</dbReference>
<keyword evidence="14" id="KW-0472">Membrane</keyword>
<dbReference type="GO" id="GO:0043565">
    <property type="term" value="F:sequence-specific DNA binding"/>
    <property type="evidence" value="ECO:0007669"/>
    <property type="project" value="InterPro"/>
</dbReference>
<keyword evidence="19" id="KW-1185">Reference proteome</keyword>
<feature type="coiled-coil region" evidence="13">
    <location>
        <begin position="365"/>
        <end position="399"/>
    </location>
</feature>
<evidence type="ECO:0000256" key="7">
    <source>
        <dbReference type="ARBA" id="ARBA00022840"/>
    </source>
</evidence>
<dbReference type="AlphaFoldDB" id="A0A2T2YBE3"/>
<dbReference type="EC" id="2.7.13.3" evidence="2"/>
<keyword evidence="9" id="KW-0805">Transcription regulation</keyword>
<comment type="catalytic activity">
    <reaction evidence="1">
        <text>ATP + protein L-histidine = ADP + protein N-phospho-L-histidine.</text>
        <dbReference type="EC" id="2.7.13.3"/>
    </reaction>
</comment>
<dbReference type="InterPro" id="IPR018060">
    <property type="entry name" value="HTH_AraC"/>
</dbReference>
<feature type="domain" description="Histidine kinase" evidence="16">
    <location>
        <begin position="406"/>
        <end position="622"/>
    </location>
</feature>
<dbReference type="InterPro" id="IPR001789">
    <property type="entry name" value="Sig_transdc_resp-reg_receiver"/>
</dbReference>
<keyword evidence="8" id="KW-0902">Two-component regulatory system</keyword>
<evidence type="ECO:0000256" key="4">
    <source>
        <dbReference type="ARBA" id="ARBA00022679"/>
    </source>
</evidence>
<evidence type="ECO:0000256" key="10">
    <source>
        <dbReference type="ARBA" id="ARBA00023125"/>
    </source>
</evidence>
<dbReference type="InterPro" id="IPR003661">
    <property type="entry name" value="HisK_dim/P_dom"/>
</dbReference>
<dbReference type="CDD" id="cd00082">
    <property type="entry name" value="HisKA"/>
    <property type="match status" value="1"/>
</dbReference>
<dbReference type="Pfam" id="PF00072">
    <property type="entry name" value="Response_reg"/>
    <property type="match status" value="1"/>
</dbReference>
<dbReference type="Pfam" id="PF13407">
    <property type="entry name" value="Peripla_BP_4"/>
    <property type="match status" value="1"/>
</dbReference>
<gene>
    <name evidence="18" type="ORF">AHMF7605_04410</name>
</gene>
<dbReference type="InterPro" id="IPR011006">
    <property type="entry name" value="CheY-like_superfamily"/>
</dbReference>
<evidence type="ECO:0000256" key="11">
    <source>
        <dbReference type="ARBA" id="ARBA00023163"/>
    </source>
</evidence>
<dbReference type="SMART" id="SM00448">
    <property type="entry name" value="REC"/>
    <property type="match status" value="1"/>
</dbReference>
<dbReference type="PROSITE" id="PS50110">
    <property type="entry name" value="RESPONSE_REGULATORY"/>
    <property type="match status" value="1"/>
</dbReference>
<dbReference type="FunFam" id="3.30.565.10:FF:000037">
    <property type="entry name" value="Hybrid sensor histidine kinase/response regulator"/>
    <property type="match status" value="1"/>
</dbReference>